<feature type="region of interest" description="Disordered" evidence="1">
    <location>
        <begin position="1010"/>
        <end position="1042"/>
    </location>
</feature>
<proteinExistence type="predicted"/>
<evidence type="ECO:0000256" key="1">
    <source>
        <dbReference type="SAM" id="MobiDB-lite"/>
    </source>
</evidence>
<feature type="region of interest" description="Disordered" evidence="1">
    <location>
        <begin position="827"/>
        <end position="846"/>
    </location>
</feature>
<accession>A0ABP1PVS9</accession>
<feature type="compositionally biased region" description="Basic and acidic residues" evidence="1">
    <location>
        <begin position="489"/>
        <end position="503"/>
    </location>
</feature>
<dbReference type="EMBL" id="CAXLJM020000007">
    <property type="protein sequence ID" value="CAL8072854.1"/>
    <property type="molecule type" value="Genomic_DNA"/>
</dbReference>
<feature type="compositionally biased region" description="Basic and acidic residues" evidence="1">
    <location>
        <begin position="713"/>
        <end position="722"/>
    </location>
</feature>
<feature type="region of interest" description="Disordered" evidence="1">
    <location>
        <begin position="776"/>
        <end position="811"/>
    </location>
</feature>
<feature type="compositionally biased region" description="Basic residues" evidence="1">
    <location>
        <begin position="776"/>
        <end position="786"/>
    </location>
</feature>
<feature type="compositionally biased region" description="Acidic residues" evidence="1">
    <location>
        <begin position="743"/>
        <end position="761"/>
    </location>
</feature>
<feature type="compositionally biased region" description="Basic and acidic residues" evidence="1">
    <location>
        <begin position="572"/>
        <end position="586"/>
    </location>
</feature>
<evidence type="ECO:0000313" key="3">
    <source>
        <dbReference type="Proteomes" id="UP001642540"/>
    </source>
</evidence>
<feature type="compositionally biased region" description="Polar residues" evidence="1">
    <location>
        <begin position="787"/>
        <end position="798"/>
    </location>
</feature>
<feature type="region of interest" description="Disordered" evidence="1">
    <location>
        <begin position="445"/>
        <end position="464"/>
    </location>
</feature>
<organism evidence="2 3">
    <name type="scientific">Orchesella dallaii</name>
    <dbReference type="NCBI Taxonomy" id="48710"/>
    <lineage>
        <taxon>Eukaryota</taxon>
        <taxon>Metazoa</taxon>
        <taxon>Ecdysozoa</taxon>
        <taxon>Arthropoda</taxon>
        <taxon>Hexapoda</taxon>
        <taxon>Collembola</taxon>
        <taxon>Entomobryomorpha</taxon>
        <taxon>Entomobryoidea</taxon>
        <taxon>Orchesellidae</taxon>
        <taxon>Orchesellinae</taxon>
        <taxon>Orchesella</taxon>
    </lineage>
</organism>
<feature type="compositionally biased region" description="Acidic residues" evidence="1">
    <location>
        <begin position="700"/>
        <end position="712"/>
    </location>
</feature>
<feature type="compositionally biased region" description="Polar residues" evidence="1">
    <location>
        <begin position="1012"/>
        <end position="1030"/>
    </location>
</feature>
<name>A0ABP1PVS9_9HEXA</name>
<sequence>MNPERFQSETGQSIEDSRCFFVSNSSPLFYTVNPRSGISLRQQEQLGAPSILKSFRDLPGCTRLSSSLSNLDSKRTQLPLLPDFYQKGTMGKSLPGHHSSKRYVRERYSNPPFKVNAKIKHVYTQEVTTIENQDQNHYQHHRHRHSPESQVVTCHRQTQTEPSFFPESKQKVGKAEMEGKQEVDEVEEEEEKLQKVSHANSQEEAVPRADASTSPIPPPLPDSLSTTGGVSPFSGCSQMTVYPPLNYVKKLEDLEKITGHIVIQRFFTRTDDAFGTWLERQLGMTSKSVSVDTSEFENAKTAELNDAVDAADANPNEVELNNEFSEETDAIVIEGGDDNDDKSDIEPVQEGIISGAISNPGDGNPQETENLQRVETPIADAECAFADQVKCECYLEDLERSEEFELLKEIEDQIIAEEITQDTTEPPEIISNEDAVETLMSSATTDFTPFDSESIPPEDSSKVEDIDEVVRCTLEAYLAAPFSFEESEDHVGSIDDENLKTGRDGGSPTSLVKSEIDSGRADSIQSSQEKPSGDGMDDVEGNTSHDSVETVYEMPIPSTSSKELLMQQTEDELPKTGDNDIDEHAARLQRSLSADSCIGTESSGETKNLHNESQSSNEIEGLETILDPSAATESCNELKELVDISLGSAIPAPLTRRMSMIKPLPLGRRQSARSQRSLAFEEQGRAPSISSSHGGREDKTDAEDADASESESEISRRSDHFLTKSKNVGMLKQEDYSKVGTDLELEEVEEYGDEGEEDERDAFDAMIANHLKYSRGLHSANRRSRLNRGTQTTKSIEPSTSGSLSSCSSSNSSFDVEIISKSKRITTAGSSEGGDHQQHVHKHHESDILTPSNLTMAWHEGGRRRSYLPSSSSSLNLLNMKFSLGKEFESEVSIRMPTKSSANVTPSSILPPHGSGIGGKSLMSSSRTHHHFHQANRGVSSSSHHSQPHHVYTQHQGQSPPSALHPGEPTTELQSLWKDVRNKLDVHVDEIMTTTLPEEESLHVRGNGIGQVESNISTPHTSQPNSSRTAVSKLKKNEERIKRSLQRLQKILDD</sequence>
<feature type="compositionally biased region" description="Polar residues" evidence="1">
    <location>
        <begin position="557"/>
        <end position="568"/>
    </location>
</feature>
<comment type="caution">
    <text evidence="2">The sequence shown here is derived from an EMBL/GenBank/DDBJ whole genome shotgun (WGS) entry which is preliminary data.</text>
</comment>
<feature type="compositionally biased region" description="Low complexity" evidence="1">
    <location>
        <begin position="668"/>
        <end position="677"/>
    </location>
</feature>
<feature type="compositionally biased region" description="Low complexity" evidence="1">
    <location>
        <begin position="799"/>
        <end position="811"/>
    </location>
</feature>
<gene>
    <name evidence="2" type="ORF">ODALV1_LOCUS2361</name>
</gene>
<reference evidence="2 3" key="1">
    <citation type="submission" date="2024-08" db="EMBL/GenBank/DDBJ databases">
        <authorList>
            <person name="Cucini C."/>
            <person name="Frati F."/>
        </authorList>
    </citation>
    <scope>NUCLEOTIDE SEQUENCE [LARGE SCALE GENOMIC DNA]</scope>
</reference>
<feature type="compositionally biased region" description="Basic and acidic residues" evidence="1">
    <location>
        <begin position="168"/>
        <end position="183"/>
    </location>
</feature>
<feature type="compositionally biased region" description="Polar residues" evidence="1">
    <location>
        <begin position="590"/>
        <end position="618"/>
    </location>
</feature>
<feature type="region of interest" description="Disordered" evidence="1">
    <location>
        <begin position="900"/>
        <end position="971"/>
    </location>
</feature>
<dbReference type="Proteomes" id="UP001642540">
    <property type="component" value="Unassembled WGS sequence"/>
</dbReference>
<feature type="region of interest" description="Disordered" evidence="1">
    <location>
        <begin position="159"/>
        <end position="220"/>
    </location>
</feature>
<feature type="region of interest" description="Disordered" evidence="1">
    <location>
        <begin position="646"/>
        <end position="762"/>
    </location>
</feature>
<evidence type="ECO:0000313" key="2">
    <source>
        <dbReference type="EMBL" id="CAL8072854.1"/>
    </source>
</evidence>
<keyword evidence="3" id="KW-1185">Reference proteome</keyword>
<feature type="region of interest" description="Disordered" evidence="1">
    <location>
        <begin position="484"/>
        <end position="628"/>
    </location>
</feature>
<protein>
    <submittedName>
        <fullName evidence="2">Uncharacterized protein</fullName>
    </submittedName>
</protein>